<keyword evidence="1 7" id="KW-0723">Serine/threonine-protein kinase</keyword>
<dbReference type="EMBL" id="KM982402">
    <property type="protein sequence ID" value="AKI80169.1"/>
    <property type="molecule type" value="Genomic_DNA"/>
</dbReference>
<dbReference type="SMART" id="SM00220">
    <property type="entry name" value="S_TKc"/>
    <property type="match status" value="1"/>
</dbReference>
<dbReference type="Gene3D" id="3.30.200.20">
    <property type="entry name" value="Phosphorylase Kinase, domain 1"/>
    <property type="match status" value="1"/>
</dbReference>
<dbReference type="GO" id="GO:0005524">
    <property type="term" value="F:ATP binding"/>
    <property type="evidence" value="ECO:0007669"/>
    <property type="project" value="UniProtKB-KW"/>
</dbReference>
<evidence type="ECO:0000259" key="6">
    <source>
        <dbReference type="PROSITE" id="PS50011"/>
    </source>
</evidence>
<evidence type="ECO:0000256" key="1">
    <source>
        <dbReference type="ARBA" id="ARBA00022527"/>
    </source>
</evidence>
<dbReference type="PROSITE" id="PS50011">
    <property type="entry name" value="PROTEIN_KINASE_DOM"/>
    <property type="match status" value="1"/>
</dbReference>
<evidence type="ECO:0000313" key="8">
    <source>
        <dbReference type="Proteomes" id="UP000240461"/>
    </source>
</evidence>
<sequence length="276" mass="32670">MIFSNYSLDKLIQNRKNKRIFIGTDTITLQKVVIKIYDDKSKSKESILRDIHIPSILNHANIIKIKDYVEDLDSNKMYVIYPYIDNTISLRNLPVDKFDITDLFKLYYILDILIQVVDAINYMHDNNIVHRDIKPDNILVNDKVHLIDFDLSDQLDNPKFPVRKGTIGTPNFMAPEIWWKINQVDYKKTDIYSLGITMYYLLNKRKLPYKAKKYSELEYQIANYKPKISNSGYPELDKLIMEIIDKDPQNRPTISEIKQKLDHFKTIVKSRINFNE</sequence>
<accession>A0A0G2Y6J2</accession>
<dbReference type="CDD" id="cd14014">
    <property type="entry name" value="STKc_PknB_like"/>
    <property type="match status" value="1"/>
</dbReference>
<keyword evidence="2" id="KW-0808">Transferase</keyword>
<keyword evidence="8" id="KW-1185">Reference proteome</keyword>
<dbReference type="PIRSF" id="PIRSF000654">
    <property type="entry name" value="Integrin-linked_kinase"/>
    <property type="match status" value="1"/>
</dbReference>
<dbReference type="InterPro" id="IPR008271">
    <property type="entry name" value="Ser/Thr_kinase_AS"/>
</dbReference>
<dbReference type="Proteomes" id="UP000240461">
    <property type="component" value="Segment"/>
</dbReference>
<dbReference type="PANTHER" id="PTHR24345">
    <property type="entry name" value="SERINE/THREONINE-PROTEIN KINASE PLK"/>
    <property type="match status" value="1"/>
</dbReference>
<dbReference type="InterPro" id="IPR011009">
    <property type="entry name" value="Kinase-like_dom_sf"/>
</dbReference>
<dbReference type="KEGG" id="vg:80513967"/>
<name>A0A0G2Y6J2_9VIRU</name>
<reference evidence="7 8" key="1">
    <citation type="submission" date="2014-10" db="EMBL/GenBank/DDBJ databases">
        <title>Pan-genome analysis of Brazilian lineage A amoebal mimiviruses.</title>
        <authorList>
            <person name="Assis F.L."/>
            <person name="Abrahao J.S."/>
            <person name="Kroon E.G."/>
            <person name="Dornas F.P."/>
            <person name="Andrade K.R."/>
            <person name="Borato P.V.M."/>
            <person name="Pilotto M.R."/>
            <person name="Benamar S."/>
            <person name="LaScola B."/>
            <person name="Colson P."/>
        </authorList>
    </citation>
    <scope>NUCLEOTIDE SEQUENCE [LARGE SCALE GENOMIC DNA]</scope>
    <source>
        <strain evidence="7 8">Kroon</strain>
    </source>
</reference>
<organism evidence="7 8">
    <name type="scientific">Acanthamoeba polyphaga mimivirus Kroon</name>
    <dbReference type="NCBI Taxonomy" id="3069720"/>
    <lineage>
        <taxon>Viruses</taxon>
        <taxon>Varidnaviria</taxon>
        <taxon>Bamfordvirae</taxon>
        <taxon>Nucleocytoviricota</taxon>
        <taxon>Megaviricetes</taxon>
        <taxon>Imitervirales</taxon>
        <taxon>Mimiviridae</taxon>
        <taxon>Megamimivirinae</taxon>
        <taxon>Mimivirus</taxon>
        <taxon>Mimivirus lagoaense</taxon>
    </lineage>
</organism>
<dbReference type="GO" id="GO:0004674">
    <property type="term" value="F:protein serine/threonine kinase activity"/>
    <property type="evidence" value="ECO:0007669"/>
    <property type="project" value="UniProtKB-KW"/>
</dbReference>
<dbReference type="Pfam" id="PF00069">
    <property type="entry name" value="Pkinase"/>
    <property type="match status" value="1"/>
</dbReference>
<evidence type="ECO:0000313" key="7">
    <source>
        <dbReference type="EMBL" id="AKI80169.1"/>
    </source>
</evidence>
<evidence type="ECO:0000256" key="4">
    <source>
        <dbReference type="ARBA" id="ARBA00022777"/>
    </source>
</evidence>
<keyword evidence="5" id="KW-0067">ATP-binding</keyword>
<proteinExistence type="predicted"/>
<keyword evidence="3" id="KW-0547">Nucleotide-binding</keyword>
<protein>
    <submittedName>
        <fullName evidence="7">Serine/threonine protein kinase</fullName>
    </submittedName>
</protein>
<dbReference type="Gene3D" id="1.10.510.10">
    <property type="entry name" value="Transferase(Phosphotransferase) domain 1"/>
    <property type="match status" value="1"/>
</dbReference>
<feature type="domain" description="Protein kinase" evidence="6">
    <location>
        <begin position="6"/>
        <end position="266"/>
    </location>
</feature>
<evidence type="ECO:0000256" key="2">
    <source>
        <dbReference type="ARBA" id="ARBA00022679"/>
    </source>
</evidence>
<keyword evidence="4 7" id="KW-0418">Kinase</keyword>
<dbReference type="PANTHER" id="PTHR24345:SF0">
    <property type="entry name" value="CELL CYCLE SERINE_THREONINE-PROTEIN KINASE CDC5_MSD2"/>
    <property type="match status" value="1"/>
</dbReference>
<dbReference type="SUPFAM" id="SSF56112">
    <property type="entry name" value="Protein kinase-like (PK-like)"/>
    <property type="match status" value="1"/>
</dbReference>
<dbReference type="PROSITE" id="PS00108">
    <property type="entry name" value="PROTEIN_KINASE_ST"/>
    <property type="match status" value="1"/>
</dbReference>
<dbReference type="InterPro" id="IPR000719">
    <property type="entry name" value="Prot_kinase_dom"/>
</dbReference>
<evidence type="ECO:0000256" key="5">
    <source>
        <dbReference type="ARBA" id="ARBA00022840"/>
    </source>
</evidence>
<evidence type="ECO:0000256" key="3">
    <source>
        <dbReference type="ARBA" id="ARBA00022741"/>
    </source>
</evidence>